<feature type="region of interest" description="Disordered" evidence="2">
    <location>
        <begin position="596"/>
        <end position="639"/>
    </location>
</feature>
<feature type="coiled-coil region" evidence="1">
    <location>
        <begin position="161"/>
        <end position="242"/>
    </location>
</feature>
<feature type="compositionally biased region" description="Polar residues" evidence="2">
    <location>
        <begin position="541"/>
        <end position="556"/>
    </location>
</feature>
<keyword evidence="5" id="KW-1185">Reference proteome</keyword>
<dbReference type="InterPro" id="IPR008984">
    <property type="entry name" value="SMAD_FHA_dom_sf"/>
</dbReference>
<feature type="domain" description="Kinesin-like KIF1-type" evidence="3">
    <location>
        <begin position="330"/>
        <end position="375"/>
    </location>
</feature>
<reference evidence="4 5" key="1">
    <citation type="journal article" date="2023" name="Commun. Biol.">
        <title>Genome analysis of Parmales, the sister group of diatoms, reveals the evolutionary specialization of diatoms from phago-mixotrophs to photoautotrophs.</title>
        <authorList>
            <person name="Ban H."/>
            <person name="Sato S."/>
            <person name="Yoshikawa S."/>
            <person name="Yamada K."/>
            <person name="Nakamura Y."/>
            <person name="Ichinomiya M."/>
            <person name="Sato N."/>
            <person name="Blanc-Mathieu R."/>
            <person name="Endo H."/>
            <person name="Kuwata A."/>
            <person name="Ogata H."/>
        </authorList>
    </citation>
    <scope>NUCLEOTIDE SEQUENCE [LARGE SCALE GENOMIC DNA]</scope>
</reference>
<evidence type="ECO:0000313" key="5">
    <source>
        <dbReference type="Proteomes" id="UP001165060"/>
    </source>
</evidence>
<evidence type="ECO:0000313" key="4">
    <source>
        <dbReference type="EMBL" id="GMI29642.1"/>
    </source>
</evidence>
<proteinExistence type="predicted"/>
<dbReference type="InterPro" id="IPR022140">
    <property type="entry name" value="Kinesin-like_KIF1-typ"/>
</dbReference>
<evidence type="ECO:0000259" key="3">
    <source>
        <dbReference type="Pfam" id="PF12423"/>
    </source>
</evidence>
<protein>
    <recommendedName>
        <fullName evidence="3">Kinesin-like KIF1-type domain-containing protein</fullName>
    </recommendedName>
</protein>
<dbReference type="Gene3D" id="2.60.200.20">
    <property type="match status" value="1"/>
</dbReference>
<feature type="compositionally biased region" description="Gly residues" evidence="2">
    <location>
        <begin position="621"/>
        <end position="630"/>
    </location>
</feature>
<dbReference type="Proteomes" id="UP001165060">
    <property type="component" value="Unassembled WGS sequence"/>
</dbReference>
<feature type="region of interest" description="Disordered" evidence="2">
    <location>
        <begin position="527"/>
        <end position="563"/>
    </location>
</feature>
<feature type="compositionally biased region" description="Low complexity" evidence="2">
    <location>
        <begin position="596"/>
        <end position="620"/>
    </location>
</feature>
<dbReference type="EMBL" id="BRYB01000412">
    <property type="protein sequence ID" value="GMI29642.1"/>
    <property type="molecule type" value="Genomic_DNA"/>
</dbReference>
<accession>A0ABQ6MPN7</accession>
<gene>
    <name evidence="4" type="ORF">TeGR_g10308</name>
</gene>
<feature type="non-terminal residue" evidence="4">
    <location>
        <position position="1"/>
    </location>
</feature>
<keyword evidence="1" id="KW-0175">Coiled coil</keyword>
<dbReference type="Pfam" id="PF12423">
    <property type="entry name" value="KIF1B"/>
    <property type="match status" value="1"/>
</dbReference>
<evidence type="ECO:0000256" key="1">
    <source>
        <dbReference type="SAM" id="Coils"/>
    </source>
</evidence>
<name>A0ABQ6MPN7_9STRA</name>
<dbReference type="SUPFAM" id="SSF49879">
    <property type="entry name" value="SMAD/FHA domain"/>
    <property type="match status" value="1"/>
</dbReference>
<evidence type="ECO:0000256" key="2">
    <source>
        <dbReference type="SAM" id="MobiDB-lite"/>
    </source>
</evidence>
<comment type="caution">
    <text evidence="4">The sequence shown here is derived from an EMBL/GenBank/DDBJ whole genome shotgun (WGS) entry which is preliminary data.</text>
</comment>
<organism evidence="4 5">
    <name type="scientific">Tetraparma gracilis</name>
    <dbReference type="NCBI Taxonomy" id="2962635"/>
    <lineage>
        <taxon>Eukaryota</taxon>
        <taxon>Sar</taxon>
        <taxon>Stramenopiles</taxon>
        <taxon>Ochrophyta</taxon>
        <taxon>Bolidophyceae</taxon>
        <taxon>Parmales</taxon>
        <taxon>Triparmaceae</taxon>
        <taxon>Tetraparma</taxon>
    </lineage>
</organism>
<sequence>EEAFKKERADWEKNLKSSELELAGGDNNEGGGELTQLVNLNEDKALSGVLKYNIGMKQVYSIGSKAGQGEGAGEIVIGGMGVMSKHAKISRGGGDGELSLTSLVGARTVLNGEVLAERVGVRIKHNDRLIFGNNSVFRVDIPSEQTKDGIAAGDIDWEFAMQEANGEMMKQMRQAAAAEDKAAEQVRKEMEARLSKLEAQLEDERKLGAKGMESKRELEEKLNAATQETEKLLKKQARERQERSLIDRQLLHTLPLVHEANCISTELGKGLKFSVKLVSKSVEGDLGGDGGGEPTYKTEVCVVVADLGGDDPQSPAAGEKGKQLWSHEKFHSRIYIMREMYHTWKENGGKLSGTEFEQEQNDPFFDPPEDQLIGVARLQLEAVKYLLDVEEATPLVDYRGVCGGELLVSMIPKIEGMPEGEVEDLSDVVGSVLHIDIECKKLRGLPVDKWDTSVYKSLYVKFRLFAGDEHVRSGNVGFGMNVELGWEQTLKWRVSKELCEYVGVGAVGFEASLDTRREASWKHRYAEGGSRARNARKADSVATSPGGTCALSNSASTHDRREASARVRTLAECSYSSAASTELGCDGRFVGVPNASSSTSASSSISAPAPLGSPASPGASPSGGVGGSGSDGACTSAGPSASMWAATARAASRSSVAGKA</sequence>